<organism evidence="1 2">
    <name type="scientific">Companilactobacillus bobalius</name>
    <dbReference type="NCBI Taxonomy" id="2801451"/>
    <lineage>
        <taxon>Bacteria</taxon>
        <taxon>Bacillati</taxon>
        <taxon>Bacillota</taxon>
        <taxon>Bacilli</taxon>
        <taxon>Lactobacillales</taxon>
        <taxon>Lactobacillaceae</taxon>
        <taxon>Companilactobacillus</taxon>
    </lineage>
</organism>
<proteinExistence type="predicted"/>
<evidence type="ECO:0000313" key="1">
    <source>
        <dbReference type="EMBL" id="OVE96098.1"/>
    </source>
</evidence>
<protein>
    <submittedName>
        <fullName evidence="1">Uncharacterized protein</fullName>
    </submittedName>
</protein>
<evidence type="ECO:0000313" key="2">
    <source>
        <dbReference type="Proteomes" id="UP000196232"/>
    </source>
</evidence>
<dbReference type="Proteomes" id="UP000196232">
    <property type="component" value="Unassembled WGS sequence"/>
</dbReference>
<name>A0A202F6P7_9LACO</name>
<accession>A0A202F6P7</accession>
<dbReference type="EMBL" id="MYFM01000008">
    <property type="protein sequence ID" value="OVE96098.1"/>
    <property type="molecule type" value="Genomic_DNA"/>
</dbReference>
<sequence length="34" mass="3749">MTLNSLKGEVAEVSDFTGSDELGRINKRIRTVVI</sequence>
<gene>
    <name evidence="1" type="ORF">LKACC16343_02392</name>
</gene>
<dbReference type="AlphaFoldDB" id="A0A202F6P7"/>
<reference evidence="1 2" key="1">
    <citation type="submission" date="2017-03" db="EMBL/GenBank/DDBJ databases">
        <title>Genome sequence of Lactobacillus bobalius KACC 16343.</title>
        <authorList>
            <person name="Chun J."/>
        </authorList>
    </citation>
    <scope>NUCLEOTIDE SEQUENCE [LARGE SCALE GENOMIC DNA]</scope>
    <source>
        <strain evidence="1 2">KACC 16343</strain>
    </source>
</reference>
<comment type="caution">
    <text evidence="1">The sequence shown here is derived from an EMBL/GenBank/DDBJ whole genome shotgun (WGS) entry which is preliminary data.</text>
</comment>